<name>A0A0G1GDQ3_9BACT</name>
<evidence type="ECO:0000313" key="10">
    <source>
        <dbReference type="Proteomes" id="UP000034090"/>
    </source>
</evidence>
<dbReference type="InterPro" id="IPR002876">
    <property type="entry name" value="Transcrip_reg_TACO1-like"/>
</dbReference>
<dbReference type="PANTHER" id="PTHR12532:SF6">
    <property type="entry name" value="TRANSCRIPTIONAL REGULATORY PROTEIN YEBC-RELATED"/>
    <property type="match status" value="1"/>
</dbReference>
<dbReference type="Proteomes" id="UP000034090">
    <property type="component" value="Unassembled WGS sequence"/>
</dbReference>
<dbReference type="Pfam" id="PF01709">
    <property type="entry name" value="Transcrip_reg"/>
    <property type="match status" value="1"/>
</dbReference>
<accession>A0A0G1GDQ3</accession>
<comment type="similarity">
    <text evidence="1 6">Belongs to the TACO1 family.</text>
</comment>
<dbReference type="Pfam" id="PF20772">
    <property type="entry name" value="TACO1_YebC_N"/>
    <property type="match status" value="1"/>
</dbReference>
<evidence type="ECO:0000259" key="7">
    <source>
        <dbReference type="Pfam" id="PF01709"/>
    </source>
</evidence>
<dbReference type="InterPro" id="IPR017856">
    <property type="entry name" value="Integrase-like_N"/>
</dbReference>
<dbReference type="InterPro" id="IPR026564">
    <property type="entry name" value="Transcrip_reg_TACO1-like_dom3"/>
</dbReference>
<feature type="domain" description="TACO1/YebC-like N-terminal" evidence="8">
    <location>
        <begin position="5"/>
        <end position="73"/>
    </location>
</feature>
<dbReference type="PANTHER" id="PTHR12532">
    <property type="entry name" value="TRANSLATIONAL ACTIVATOR OF CYTOCHROME C OXIDASE 1"/>
    <property type="match status" value="1"/>
</dbReference>
<evidence type="ECO:0000256" key="3">
    <source>
        <dbReference type="ARBA" id="ARBA00023015"/>
    </source>
</evidence>
<sequence length="238" mass="26048">MSGHSKWSTIKRQKGVNDAKRGQLFSKMSKIISIAARDGGANLESNQKLKVAVEAAKTANMPKINIERAIASAGKEGKNYEEVVYEGFAPEGLGILIEATTDNRNRTGQEIKNILERSGGAMGGPGSASFNFVPKGLILLAQKKLSDDEMLKVIDLGIDEVEETPDGVEIYTPPSQVYEIEKKIRALGMGVDEVELTQKPKISTTVSEPKKSEKLSRLLEDLDDHEDVQKIHPSFKII</sequence>
<dbReference type="NCBIfam" id="NF009044">
    <property type="entry name" value="PRK12378.1"/>
    <property type="match status" value="1"/>
</dbReference>
<dbReference type="NCBIfam" id="TIGR01033">
    <property type="entry name" value="YebC/PmpR family DNA-binding transcriptional regulator"/>
    <property type="match status" value="1"/>
</dbReference>
<organism evidence="9 10">
    <name type="scientific">Candidatus Woesebacteria bacterium GW2011_GWB1_43_14</name>
    <dbReference type="NCBI Taxonomy" id="1618578"/>
    <lineage>
        <taxon>Bacteria</taxon>
        <taxon>Candidatus Woeseibacteriota</taxon>
    </lineage>
</organism>
<dbReference type="InterPro" id="IPR029072">
    <property type="entry name" value="YebC-like"/>
</dbReference>
<dbReference type="HAMAP" id="MF_00693">
    <property type="entry name" value="Transcrip_reg_TACO1"/>
    <property type="match status" value="1"/>
</dbReference>
<evidence type="ECO:0000256" key="5">
    <source>
        <dbReference type="ARBA" id="ARBA00023163"/>
    </source>
</evidence>
<dbReference type="GO" id="GO:0003677">
    <property type="term" value="F:DNA binding"/>
    <property type="evidence" value="ECO:0007669"/>
    <property type="project" value="UniProtKB-UniRule"/>
</dbReference>
<gene>
    <name evidence="9" type="ORF">UV74_C0013G0130</name>
</gene>
<dbReference type="InterPro" id="IPR048300">
    <property type="entry name" value="TACO1_YebC-like_2nd/3rd_dom"/>
</dbReference>
<evidence type="ECO:0000256" key="4">
    <source>
        <dbReference type="ARBA" id="ARBA00023125"/>
    </source>
</evidence>
<reference evidence="9 10" key="1">
    <citation type="journal article" date="2015" name="Nature">
        <title>rRNA introns, odd ribosomes, and small enigmatic genomes across a large radiation of phyla.</title>
        <authorList>
            <person name="Brown C.T."/>
            <person name="Hug L.A."/>
            <person name="Thomas B.C."/>
            <person name="Sharon I."/>
            <person name="Castelle C.J."/>
            <person name="Singh A."/>
            <person name="Wilkins M.J."/>
            <person name="Williams K.H."/>
            <person name="Banfield J.F."/>
        </authorList>
    </citation>
    <scope>NUCLEOTIDE SEQUENCE [LARGE SCALE GENOMIC DNA]</scope>
</reference>
<dbReference type="AlphaFoldDB" id="A0A0G1GDQ3"/>
<keyword evidence="4 6" id="KW-0238">DNA-binding</keyword>
<comment type="subcellular location">
    <subcellularLocation>
        <location evidence="6">Cytoplasm</location>
    </subcellularLocation>
</comment>
<dbReference type="FunFam" id="1.10.10.200:FF:000002">
    <property type="entry name" value="Probable transcriptional regulatory protein CLM62_37755"/>
    <property type="match status" value="1"/>
</dbReference>
<dbReference type="EMBL" id="LCFQ01000013">
    <property type="protein sequence ID" value="KKS97008.1"/>
    <property type="molecule type" value="Genomic_DNA"/>
</dbReference>
<proteinExistence type="inferred from homology"/>
<evidence type="ECO:0000256" key="6">
    <source>
        <dbReference type="HAMAP-Rule" id="MF_00693"/>
    </source>
</evidence>
<dbReference type="Gene3D" id="1.10.10.200">
    <property type="match status" value="1"/>
</dbReference>
<evidence type="ECO:0000313" key="9">
    <source>
        <dbReference type="EMBL" id="KKS97008.1"/>
    </source>
</evidence>
<evidence type="ECO:0000259" key="8">
    <source>
        <dbReference type="Pfam" id="PF20772"/>
    </source>
</evidence>
<protein>
    <recommendedName>
        <fullName evidence="6">Probable transcriptional regulatory protein UV74_C0013G0130</fullName>
    </recommendedName>
</protein>
<dbReference type="Gene3D" id="3.30.70.980">
    <property type="match status" value="2"/>
</dbReference>
<dbReference type="GO" id="GO:0006355">
    <property type="term" value="P:regulation of DNA-templated transcription"/>
    <property type="evidence" value="ECO:0007669"/>
    <property type="project" value="UniProtKB-UniRule"/>
</dbReference>
<keyword evidence="3 6" id="KW-0805">Transcription regulation</keyword>
<evidence type="ECO:0000256" key="2">
    <source>
        <dbReference type="ARBA" id="ARBA00022490"/>
    </source>
</evidence>
<comment type="caution">
    <text evidence="9">The sequence shown here is derived from an EMBL/GenBank/DDBJ whole genome shotgun (WGS) entry which is preliminary data.</text>
</comment>
<evidence type="ECO:0000256" key="1">
    <source>
        <dbReference type="ARBA" id="ARBA00008724"/>
    </source>
</evidence>
<dbReference type="GO" id="GO:0005829">
    <property type="term" value="C:cytosol"/>
    <property type="evidence" value="ECO:0007669"/>
    <property type="project" value="TreeGrafter"/>
</dbReference>
<dbReference type="NCBIfam" id="NF001030">
    <property type="entry name" value="PRK00110.1"/>
    <property type="match status" value="1"/>
</dbReference>
<dbReference type="InterPro" id="IPR049083">
    <property type="entry name" value="TACO1_YebC_N"/>
</dbReference>
<keyword evidence="2 6" id="KW-0963">Cytoplasm</keyword>
<dbReference type="STRING" id="1618578.UV74_C0013G0130"/>
<feature type="domain" description="TACO1/YebC-like second and third" evidence="7">
    <location>
        <begin position="80"/>
        <end position="232"/>
    </location>
</feature>
<dbReference type="SUPFAM" id="SSF75625">
    <property type="entry name" value="YebC-like"/>
    <property type="match status" value="1"/>
</dbReference>
<keyword evidence="5 6" id="KW-0804">Transcription</keyword>